<sequence length="101" mass="10979">MLQKERIRWEEAGEVESLSSLVSPLSAPDKVIAVVKLASAIIVGRMLHVLASVLQKRCLRQDEATGEAGTVVLFVLLLIASAQKVFYGFCSVDTVNHSVLQ</sequence>
<reference evidence="2" key="1">
    <citation type="submission" date="2022-11" db="UniProtKB">
        <authorList>
            <consortium name="WormBaseParasite"/>
        </authorList>
    </citation>
    <scope>IDENTIFICATION</scope>
</reference>
<evidence type="ECO:0000313" key="2">
    <source>
        <dbReference type="WBParaSite" id="sdigi.contig477.g8568.t1"/>
    </source>
</evidence>
<name>A0A915PV63_9BILA</name>
<dbReference type="WBParaSite" id="sdigi.contig477.g8568.t1">
    <property type="protein sequence ID" value="sdigi.contig477.g8568.t1"/>
    <property type="gene ID" value="sdigi.contig477.g8568"/>
</dbReference>
<dbReference type="AlphaFoldDB" id="A0A915PV63"/>
<dbReference type="Proteomes" id="UP000887581">
    <property type="component" value="Unplaced"/>
</dbReference>
<keyword evidence="1" id="KW-1185">Reference proteome</keyword>
<organism evidence="1 2">
    <name type="scientific">Setaria digitata</name>
    <dbReference type="NCBI Taxonomy" id="48799"/>
    <lineage>
        <taxon>Eukaryota</taxon>
        <taxon>Metazoa</taxon>
        <taxon>Ecdysozoa</taxon>
        <taxon>Nematoda</taxon>
        <taxon>Chromadorea</taxon>
        <taxon>Rhabditida</taxon>
        <taxon>Spirurina</taxon>
        <taxon>Spiruromorpha</taxon>
        <taxon>Filarioidea</taxon>
        <taxon>Setariidae</taxon>
        <taxon>Setaria</taxon>
    </lineage>
</organism>
<proteinExistence type="predicted"/>
<evidence type="ECO:0000313" key="1">
    <source>
        <dbReference type="Proteomes" id="UP000887581"/>
    </source>
</evidence>
<protein>
    <submittedName>
        <fullName evidence="2">Uncharacterized protein</fullName>
    </submittedName>
</protein>
<accession>A0A915PV63</accession>